<comment type="caution">
    <text evidence="2">The sequence shown here is derived from an EMBL/GenBank/DDBJ whole genome shotgun (WGS) entry which is preliminary data.</text>
</comment>
<gene>
    <name evidence="2" type="ORF">R1sor_026121</name>
</gene>
<protein>
    <recommendedName>
        <fullName evidence="4">DUF4283 domain-containing protein</fullName>
    </recommendedName>
</protein>
<dbReference type="EMBL" id="JBJQOH010000008">
    <property type="protein sequence ID" value="KAL3676173.1"/>
    <property type="molecule type" value="Genomic_DNA"/>
</dbReference>
<dbReference type="Proteomes" id="UP001633002">
    <property type="component" value="Unassembled WGS sequence"/>
</dbReference>
<sequence length="315" mass="35128">MEGKGGSDGGEGETEGDIDKSRRSQDSHGGQGSNLHGAQEEGAQKVQNAGSSFLVGPDQAANPLGYHMWKGFQVNGSGRGAIGREERSMGSSSDGRRQAVVFDWSAGITADMIAAELEDLRTVADLGDEEDDVERVLVWVRETLVNRKGARVSLIRAMSRKEFLIVFESREDRETALDKPPCFLDGKLVRLIAWSERHKDKILPHLKAVWVELREMPPFLEEQSMEMLAAIGPMIYQATDKQELVKFANVRGCVMVDMGLDLPKFVGIKTPWEKVYLQSITLPSFRTIVILASRRGTWRENARKDNIVVMFLHDL</sequence>
<feature type="compositionally biased region" description="Basic and acidic residues" evidence="1">
    <location>
        <begin position="17"/>
        <end position="26"/>
    </location>
</feature>
<name>A0ABD3GAI7_9MARC</name>
<evidence type="ECO:0000313" key="2">
    <source>
        <dbReference type="EMBL" id="KAL3676173.1"/>
    </source>
</evidence>
<dbReference type="PANTHER" id="PTHR31286:SF180">
    <property type="entry name" value="OS10G0362600 PROTEIN"/>
    <property type="match status" value="1"/>
</dbReference>
<dbReference type="InterPro" id="IPR040256">
    <property type="entry name" value="At4g02000-like"/>
</dbReference>
<accession>A0ABD3GAI7</accession>
<evidence type="ECO:0000313" key="3">
    <source>
        <dbReference type="Proteomes" id="UP001633002"/>
    </source>
</evidence>
<keyword evidence="3" id="KW-1185">Reference proteome</keyword>
<evidence type="ECO:0000256" key="1">
    <source>
        <dbReference type="SAM" id="MobiDB-lite"/>
    </source>
</evidence>
<feature type="region of interest" description="Disordered" evidence="1">
    <location>
        <begin position="1"/>
        <end position="44"/>
    </location>
</feature>
<reference evidence="2 3" key="1">
    <citation type="submission" date="2024-09" db="EMBL/GenBank/DDBJ databases">
        <title>Chromosome-scale assembly of Riccia sorocarpa.</title>
        <authorList>
            <person name="Paukszto L."/>
        </authorList>
    </citation>
    <scope>NUCLEOTIDE SEQUENCE [LARGE SCALE GENOMIC DNA]</scope>
    <source>
        <strain evidence="2">LP-2024</strain>
        <tissue evidence="2">Aerial parts of the thallus</tissue>
    </source>
</reference>
<evidence type="ECO:0008006" key="4">
    <source>
        <dbReference type="Google" id="ProtNLM"/>
    </source>
</evidence>
<dbReference type="PANTHER" id="PTHR31286">
    <property type="entry name" value="GLYCINE-RICH CELL WALL STRUCTURAL PROTEIN 1.8-LIKE"/>
    <property type="match status" value="1"/>
</dbReference>
<dbReference type="AlphaFoldDB" id="A0ABD3GAI7"/>
<proteinExistence type="predicted"/>
<organism evidence="2 3">
    <name type="scientific">Riccia sorocarpa</name>
    <dbReference type="NCBI Taxonomy" id="122646"/>
    <lineage>
        <taxon>Eukaryota</taxon>
        <taxon>Viridiplantae</taxon>
        <taxon>Streptophyta</taxon>
        <taxon>Embryophyta</taxon>
        <taxon>Marchantiophyta</taxon>
        <taxon>Marchantiopsida</taxon>
        <taxon>Marchantiidae</taxon>
        <taxon>Marchantiales</taxon>
        <taxon>Ricciaceae</taxon>
        <taxon>Riccia</taxon>
    </lineage>
</organism>